<keyword evidence="8 11" id="KW-0378">Hydrolase</keyword>
<feature type="compositionally biased region" description="Low complexity" evidence="12">
    <location>
        <begin position="119"/>
        <end position="136"/>
    </location>
</feature>
<keyword evidence="6" id="KW-0863">Zinc-finger</keyword>
<dbReference type="Pfam" id="PF21403">
    <property type="entry name" value="OTU1_UBXL"/>
    <property type="match status" value="1"/>
</dbReference>
<dbReference type="InterPro" id="IPR038765">
    <property type="entry name" value="Papain-like_cys_pep_sf"/>
</dbReference>
<dbReference type="AlphaFoldDB" id="A0A0D2KAZ5"/>
<comment type="subcellular location">
    <subcellularLocation>
        <location evidence="2 11">Cytoplasm</location>
    </subcellularLocation>
</comment>
<feature type="region of interest" description="Disordered" evidence="12">
    <location>
        <begin position="77"/>
        <end position="148"/>
    </location>
</feature>
<dbReference type="GeneID" id="27707386"/>
<dbReference type="SUPFAM" id="SSF54001">
    <property type="entry name" value="Cysteine proteinases"/>
    <property type="match status" value="1"/>
</dbReference>
<dbReference type="GO" id="GO:0030968">
    <property type="term" value="P:endoplasmic reticulum unfolded protein response"/>
    <property type="evidence" value="ECO:0007669"/>
    <property type="project" value="TreeGrafter"/>
</dbReference>
<dbReference type="FunFam" id="3.90.70.80:FF:000016">
    <property type="entry name" value="Putative ubiquitin thioesterase otu1"/>
    <property type="match status" value="1"/>
</dbReference>
<evidence type="ECO:0000313" key="15">
    <source>
        <dbReference type="Proteomes" id="UP000053411"/>
    </source>
</evidence>
<dbReference type="PANTHER" id="PTHR13312">
    <property type="entry name" value="HIV-INDUCED PROTEIN-7-LIKE PROTEASE"/>
    <property type="match status" value="1"/>
</dbReference>
<evidence type="ECO:0000256" key="6">
    <source>
        <dbReference type="ARBA" id="ARBA00022771"/>
    </source>
</evidence>
<evidence type="ECO:0000256" key="10">
    <source>
        <dbReference type="ARBA" id="ARBA00022833"/>
    </source>
</evidence>
<comment type="catalytic activity">
    <reaction evidence="1 11">
        <text>Thiol-dependent hydrolysis of ester, thioester, amide, peptide and isopeptide bonds formed by the C-terminal Gly of ubiquitin (a 76-residue protein attached to proteins as an intracellular targeting signal).</text>
        <dbReference type="EC" id="3.4.19.12"/>
    </reaction>
</comment>
<dbReference type="EC" id="3.4.19.12" evidence="11"/>
<keyword evidence="15" id="KW-1185">Reference proteome</keyword>
<evidence type="ECO:0000256" key="12">
    <source>
        <dbReference type="SAM" id="MobiDB-lite"/>
    </source>
</evidence>
<evidence type="ECO:0000256" key="7">
    <source>
        <dbReference type="ARBA" id="ARBA00022786"/>
    </source>
</evidence>
<protein>
    <recommendedName>
        <fullName evidence="11">Ubiquitin thioesterase OTU</fullName>
        <ecNumber evidence="11">3.4.19.12</ecNumber>
    </recommendedName>
</protein>
<name>A0A0D2KAZ5_9EURO</name>
<keyword evidence="9 11" id="KW-0788">Thiol protease</keyword>
<evidence type="ECO:0000313" key="14">
    <source>
        <dbReference type="EMBL" id="KIY03173.1"/>
    </source>
</evidence>
<dbReference type="VEuPathDB" id="FungiDB:Z520_01640"/>
<keyword evidence="5" id="KW-0479">Metal-binding</keyword>
<sequence>MRVRIRGPSGKSSTVSLDESATVETLQKTIKTETSLSSFEVKYGYPPKTLSLDQLPPSKLLSELDFKLNGEQLIVNEVKSPSQKGDTQPTSPDALQSAPRPADSSRHHIPPPTAFSSTSKAAPKSQEASAAALSLSRKQNPEMADPPEIWCPDLQGTLVLRIMPDDNSCLFRAVASAVLSDMDAVTELRSIIAQSIQANPEKYTKAILDNKEPDAYCRWIQTEDAWGGQIELDILSRQFDVEICSIDVQSLRVDRYNEDATSRCFIVYSGIHYDTIALSVHGEPPEADVKQFIQPLSDEVLPHAVALCKKLQAKHYYTDTAGFKLRCNVCGATCTGEAGATKHAEQTGHMDFGEAA</sequence>
<dbReference type="InterPro" id="IPR057766">
    <property type="entry name" value="Znf-C2H2_OTU1-like_C"/>
</dbReference>
<feature type="region of interest" description="Disordered" evidence="12">
    <location>
        <begin position="1"/>
        <end position="22"/>
    </location>
</feature>
<dbReference type="GO" id="GO:0005829">
    <property type="term" value="C:cytosol"/>
    <property type="evidence" value="ECO:0007669"/>
    <property type="project" value="TreeGrafter"/>
</dbReference>
<evidence type="ECO:0000256" key="5">
    <source>
        <dbReference type="ARBA" id="ARBA00022723"/>
    </source>
</evidence>
<evidence type="ECO:0000256" key="9">
    <source>
        <dbReference type="ARBA" id="ARBA00022807"/>
    </source>
</evidence>
<dbReference type="STRING" id="1442371.A0A0D2KAZ5"/>
<evidence type="ECO:0000259" key="13">
    <source>
        <dbReference type="PROSITE" id="PS50802"/>
    </source>
</evidence>
<evidence type="ECO:0000256" key="8">
    <source>
        <dbReference type="ARBA" id="ARBA00022801"/>
    </source>
</evidence>
<keyword evidence="10" id="KW-0862">Zinc</keyword>
<dbReference type="EMBL" id="KN848063">
    <property type="protein sequence ID" value="KIY03173.1"/>
    <property type="molecule type" value="Genomic_DNA"/>
</dbReference>
<evidence type="ECO:0000256" key="1">
    <source>
        <dbReference type="ARBA" id="ARBA00000707"/>
    </source>
</evidence>
<dbReference type="GO" id="GO:0016579">
    <property type="term" value="P:protein deubiquitination"/>
    <property type="evidence" value="ECO:0007669"/>
    <property type="project" value="TreeGrafter"/>
</dbReference>
<evidence type="ECO:0000256" key="4">
    <source>
        <dbReference type="ARBA" id="ARBA00022670"/>
    </source>
</evidence>
<dbReference type="PANTHER" id="PTHR13312:SF0">
    <property type="entry name" value="UBIQUITIN THIOESTERASE OTU1"/>
    <property type="match status" value="1"/>
</dbReference>
<proteinExistence type="predicted"/>
<dbReference type="GO" id="GO:0036503">
    <property type="term" value="P:ERAD pathway"/>
    <property type="evidence" value="ECO:0007669"/>
    <property type="project" value="TreeGrafter"/>
</dbReference>
<comment type="function">
    <text evidence="11">Hydrolase that can remove conjugated ubiquitin from proteins and may therefore play an important regulatory role at the level of protein turnover by preventing degradation.</text>
</comment>
<dbReference type="Pfam" id="PF02338">
    <property type="entry name" value="OTU"/>
    <property type="match status" value="1"/>
</dbReference>
<keyword evidence="7 11" id="KW-0833">Ubl conjugation pathway</keyword>
<evidence type="ECO:0000256" key="2">
    <source>
        <dbReference type="ARBA" id="ARBA00004496"/>
    </source>
</evidence>
<feature type="domain" description="OTU" evidence="13">
    <location>
        <begin position="158"/>
        <end position="279"/>
    </location>
</feature>
<evidence type="ECO:0000256" key="3">
    <source>
        <dbReference type="ARBA" id="ARBA00022490"/>
    </source>
</evidence>
<dbReference type="GO" id="GO:0004843">
    <property type="term" value="F:cysteine-type deubiquitinase activity"/>
    <property type="evidence" value="ECO:0007669"/>
    <property type="project" value="UniProtKB-UniRule"/>
</dbReference>
<dbReference type="InterPro" id="IPR003323">
    <property type="entry name" value="OTU_dom"/>
</dbReference>
<gene>
    <name evidence="14" type="ORF">Z520_01640</name>
</gene>
<dbReference type="CDD" id="cd22745">
    <property type="entry name" value="OTU_OTU1"/>
    <property type="match status" value="1"/>
</dbReference>
<dbReference type="PROSITE" id="PS50802">
    <property type="entry name" value="OTU"/>
    <property type="match status" value="1"/>
</dbReference>
<dbReference type="InterPro" id="IPR048857">
    <property type="entry name" value="OTU1_Ubl"/>
</dbReference>
<dbReference type="Proteomes" id="UP000053411">
    <property type="component" value="Unassembled WGS sequence"/>
</dbReference>
<feature type="compositionally biased region" description="Polar residues" evidence="12">
    <location>
        <begin position="79"/>
        <end position="94"/>
    </location>
</feature>
<accession>A0A0D2KAZ5</accession>
<reference evidence="14 15" key="1">
    <citation type="submission" date="2015-01" db="EMBL/GenBank/DDBJ databases">
        <title>The Genome Sequence of Fonsecaea multimorphosa CBS 102226.</title>
        <authorList>
            <consortium name="The Broad Institute Genomics Platform"/>
            <person name="Cuomo C."/>
            <person name="de Hoog S."/>
            <person name="Gorbushina A."/>
            <person name="Stielow B."/>
            <person name="Teixiera M."/>
            <person name="Abouelleil A."/>
            <person name="Chapman S.B."/>
            <person name="Priest M."/>
            <person name="Young S.K."/>
            <person name="Wortman J."/>
            <person name="Nusbaum C."/>
            <person name="Birren B."/>
        </authorList>
    </citation>
    <scope>NUCLEOTIDE SEQUENCE [LARGE SCALE GENOMIC DNA]</scope>
    <source>
        <strain evidence="14 15">CBS 102226</strain>
    </source>
</reference>
<organism evidence="14 15">
    <name type="scientific">Fonsecaea multimorphosa CBS 102226</name>
    <dbReference type="NCBI Taxonomy" id="1442371"/>
    <lineage>
        <taxon>Eukaryota</taxon>
        <taxon>Fungi</taxon>
        <taxon>Dikarya</taxon>
        <taxon>Ascomycota</taxon>
        <taxon>Pezizomycotina</taxon>
        <taxon>Eurotiomycetes</taxon>
        <taxon>Chaetothyriomycetidae</taxon>
        <taxon>Chaetothyriales</taxon>
        <taxon>Herpotrichiellaceae</taxon>
        <taxon>Fonsecaea</taxon>
    </lineage>
</organism>
<feature type="compositionally biased region" description="Polar residues" evidence="12">
    <location>
        <begin position="10"/>
        <end position="22"/>
    </location>
</feature>
<dbReference type="GO" id="GO:0008270">
    <property type="term" value="F:zinc ion binding"/>
    <property type="evidence" value="ECO:0007669"/>
    <property type="project" value="UniProtKB-KW"/>
</dbReference>
<dbReference type="OrthoDB" id="65596at2759"/>
<keyword evidence="3 11" id="KW-0963">Cytoplasm</keyword>
<evidence type="ECO:0000256" key="11">
    <source>
        <dbReference type="RuleBase" id="RU367104"/>
    </source>
</evidence>
<dbReference type="Pfam" id="PF24560">
    <property type="entry name" value="zf-C2H2_OTU1_C"/>
    <property type="match status" value="1"/>
</dbReference>
<dbReference type="Gene3D" id="3.10.20.90">
    <property type="entry name" value="Phosphatidylinositol 3-kinase Catalytic Subunit, Chain A, domain 1"/>
    <property type="match status" value="1"/>
</dbReference>
<dbReference type="RefSeq" id="XP_016637295.1">
    <property type="nucleotide sequence ID" value="XM_016772156.1"/>
</dbReference>
<keyword evidence="4" id="KW-0645">Protease</keyword>
<dbReference type="GO" id="GO:0005634">
    <property type="term" value="C:nucleus"/>
    <property type="evidence" value="ECO:0007669"/>
    <property type="project" value="TreeGrafter"/>
</dbReference>
<dbReference type="Gene3D" id="3.90.70.80">
    <property type="match status" value="1"/>
</dbReference>